<comment type="caution">
    <text evidence="1">The sequence shown here is derived from an EMBL/GenBank/DDBJ whole genome shotgun (WGS) entry which is preliminary data.</text>
</comment>
<dbReference type="Proteomes" id="UP001187192">
    <property type="component" value="Unassembled WGS sequence"/>
</dbReference>
<proteinExistence type="predicted"/>
<keyword evidence="2" id="KW-1185">Reference proteome</keyword>
<dbReference type="EMBL" id="BTGU01009048">
    <property type="protein sequence ID" value="GMN20837.1"/>
    <property type="molecule type" value="Genomic_DNA"/>
</dbReference>
<evidence type="ECO:0000313" key="2">
    <source>
        <dbReference type="Proteomes" id="UP001187192"/>
    </source>
</evidence>
<protein>
    <submittedName>
        <fullName evidence="1">Uncharacterized protein</fullName>
    </submittedName>
</protein>
<dbReference type="AlphaFoldDB" id="A0AA87YSG4"/>
<organism evidence="1 2">
    <name type="scientific">Ficus carica</name>
    <name type="common">Common fig</name>
    <dbReference type="NCBI Taxonomy" id="3494"/>
    <lineage>
        <taxon>Eukaryota</taxon>
        <taxon>Viridiplantae</taxon>
        <taxon>Streptophyta</taxon>
        <taxon>Embryophyta</taxon>
        <taxon>Tracheophyta</taxon>
        <taxon>Spermatophyta</taxon>
        <taxon>Magnoliopsida</taxon>
        <taxon>eudicotyledons</taxon>
        <taxon>Gunneridae</taxon>
        <taxon>Pentapetalae</taxon>
        <taxon>rosids</taxon>
        <taxon>fabids</taxon>
        <taxon>Rosales</taxon>
        <taxon>Moraceae</taxon>
        <taxon>Ficeae</taxon>
        <taxon>Ficus</taxon>
    </lineage>
</organism>
<reference evidence="1" key="1">
    <citation type="submission" date="2023-07" db="EMBL/GenBank/DDBJ databases">
        <title>draft genome sequence of fig (Ficus carica).</title>
        <authorList>
            <person name="Takahashi T."/>
            <person name="Nishimura K."/>
        </authorList>
    </citation>
    <scope>NUCLEOTIDE SEQUENCE</scope>
</reference>
<name>A0AA87YSG4_FICCA</name>
<sequence length="143" mass="16085">MRLSWRLLRLRARVGRWTRSSILPSHSELPSQPDLNSLRSLTSLLHTHSLLGTLSPSQPIFSSHLSNLHTNSKNQTFQRFSSESELESKDFDHTVVVSDIFSKSSDSEEIKKYLGSNSVVISHDLVLGVLGKLESSPDVARRF</sequence>
<evidence type="ECO:0000313" key="1">
    <source>
        <dbReference type="EMBL" id="GMN20837.1"/>
    </source>
</evidence>
<gene>
    <name evidence="1" type="ORF">TIFTF001_051071</name>
</gene>
<feature type="non-terminal residue" evidence="1">
    <location>
        <position position="143"/>
    </location>
</feature>
<accession>A0AA87YSG4</accession>